<dbReference type="Proteomes" id="UP000178530">
    <property type="component" value="Unassembled WGS sequence"/>
</dbReference>
<reference evidence="1 2" key="1">
    <citation type="journal article" date="2016" name="Nat. Commun.">
        <title>Thousands of microbial genomes shed light on interconnected biogeochemical processes in an aquifer system.</title>
        <authorList>
            <person name="Anantharaman K."/>
            <person name="Brown C.T."/>
            <person name="Hug L.A."/>
            <person name="Sharon I."/>
            <person name="Castelle C.J."/>
            <person name="Probst A.J."/>
            <person name="Thomas B.C."/>
            <person name="Singh A."/>
            <person name="Wilkins M.J."/>
            <person name="Karaoz U."/>
            <person name="Brodie E.L."/>
            <person name="Williams K.H."/>
            <person name="Hubbard S.S."/>
            <person name="Banfield J.F."/>
        </authorList>
    </citation>
    <scope>NUCLEOTIDE SEQUENCE [LARGE SCALE GENOMIC DNA]</scope>
</reference>
<sequence length="84" mass="9934">MNINVKVEKDSKENSIGLIRRFTKRVRGSGILTRVRGLRYYQRQPSSYVKKKQALKSIAKREKKKELIKLGKITEQNKKFIKKK</sequence>
<organism evidence="1 2">
    <name type="scientific">Candidatus Zambryskibacteria bacterium RIFCSPHIGHO2_12_FULL_38_37</name>
    <dbReference type="NCBI Taxonomy" id="1802751"/>
    <lineage>
        <taxon>Bacteria</taxon>
        <taxon>Candidatus Zambryskiibacteriota</taxon>
    </lineage>
</organism>
<dbReference type="EMBL" id="MHVU01000029">
    <property type="protein sequence ID" value="OHA98133.1"/>
    <property type="molecule type" value="Genomic_DNA"/>
</dbReference>
<accession>A0A1G2TLS6</accession>
<dbReference type="AlphaFoldDB" id="A0A1G2TLS6"/>
<name>A0A1G2TLS6_9BACT</name>
<comment type="caution">
    <text evidence="1">The sequence shown here is derived from an EMBL/GenBank/DDBJ whole genome shotgun (WGS) entry which is preliminary data.</text>
</comment>
<evidence type="ECO:0000313" key="2">
    <source>
        <dbReference type="Proteomes" id="UP000178530"/>
    </source>
</evidence>
<gene>
    <name evidence="1" type="ORF">A3E32_00645</name>
</gene>
<protein>
    <recommendedName>
        <fullName evidence="3">30S ribosomal protein S21</fullName>
    </recommendedName>
</protein>
<evidence type="ECO:0008006" key="3">
    <source>
        <dbReference type="Google" id="ProtNLM"/>
    </source>
</evidence>
<evidence type="ECO:0000313" key="1">
    <source>
        <dbReference type="EMBL" id="OHA98133.1"/>
    </source>
</evidence>
<proteinExistence type="predicted"/>